<proteinExistence type="predicted"/>
<evidence type="ECO:0000313" key="3">
    <source>
        <dbReference type="EMBL" id="PZX59128.1"/>
    </source>
</evidence>
<feature type="binding site" evidence="2">
    <location>
        <position position="65"/>
    </location>
    <ligand>
        <name>Zn(2+)</name>
        <dbReference type="ChEBI" id="CHEBI:29105"/>
        <label>2</label>
    </ligand>
</feature>
<keyword evidence="1" id="KW-0597">Phosphoprotein</keyword>
<dbReference type="SUPFAM" id="SSF53649">
    <property type="entry name" value="Alkaline phosphatase-like"/>
    <property type="match status" value="1"/>
</dbReference>
<dbReference type="InterPro" id="IPR001952">
    <property type="entry name" value="Alkaline_phosphatase"/>
</dbReference>
<dbReference type="PANTHER" id="PTHR11596">
    <property type="entry name" value="ALKALINE PHOSPHATASE"/>
    <property type="match status" value="1"/>
</dbReference>
<dbReference type="PANTHER" id="PTHR11596:SF5">
    <property type="entry name" value="ALKALINE PHOSPHATASE"/>
    <property type="match status" value="1"/>
</dbReference>
<evidence type="ECO:0000256" key="2">
    <source>
        <dbReference type="PIRSR" id="PIRSR601952-2"/>
    </source>
</evidence>
<keyword evidence="2" id="KW-0862">Zinc</keyword>
<dbReference type="InterPro" id="IPR017850">
    <property type="entry name" value="Alkaline_phosphatase_core_sf"/>
</dbReference>
<sequence>MVESLDETDAERLGYFAAKGSLPKKLEGRGAYLLNSSAFALDFFERKKTPFFLMIEAANIDSGGHSNSTSTIVSEMLDFDEVIGKIIAYVDVNPNTLLIITADHETGGVSIPQGDIATSTVELAYHSDDHTGIMVPVFAYGAHSGDFRGVYENTEIYHKIMKLVMEFHQK</sequence>
<comment type="cofactor">
    <cofactor evidence="2">
        <name>Zn(2+)</name>
        <dbReference type="ChEBI" id="CHEBI:29105"/>
    </cofactor>
    <text evidence="2">Binds 2 Zn(2+) ions.</text>
</comment>
<name>A0A2W7RDW6_9BACT</name>
<dbReference type="AlphaFoldDB" id="A0A2W7RDW6"/>
<reference evidence="3 4" key="1">
    <citation type="submission" date="2018-06" db="EMBL/GenBank/DDBJ databases">
        <title>Genomic Encyclopedia of Archaeal and Bacterial Type Strains, Phase II (KMG-II): from individual species to whole genera.</title>
        <authorList>
            <person name="Goeker M."/>
        </authorList>
    </citation>
    <scope>NUCLEOTIDE SEQUENCE [LARGE SCALE GENOMIC DNA]</scope>
    <source>
        <strain evidence="3 4">DSM 22686</strain>
    </source>
</reference>
<feature type="binding site" evidence="2">
    <location>
        <position position="103"/>
    </location>
    <ligand>
        <name>Zn(2+)</name>
        <dbReference type="ChEBI" id="CHEBI:29105"/>
        <label>2</label>
    </ligand>
</feature>
<accession>A0A2W7RDW6</accession>
<protein>
    <submittedName>
        <fullName evidence="3">Alkaline phosphatase</fullName>
    </submittedName>
</protein>
<comment type="caution">
    <text evidence="3">The sequence shown here is derived from an EMBL/GenBank/DDBJ whole genome shotgun (WGS) entry which is preliminary data.</text>
</comment>
<feature type="binding site" evidence="2">
    <location>
        <position position="104"/>
    </location>
    <ligand>
        <name>Zn(2+)</name>
        <dbReference type="ChEBI" id="CHEBI:29105"/>
        <label>2</label>
    </ligand>
</feature>
<dbReference type="Proteomes" id="UP000249115">
    <property type="component" value="Unassembled WGS sequence"/>
</dbReference>
<organism evidence="3 4">
    <name type="scientific">Algoriphagus ratkowskyi</name>
    <dbReference type="NCBI Taxonomy" id="57028"/>
    <lineage>
        <taxon>Bacteria</taxon>
        <taxon>Pseudomonadati</taxon>
        <taxon>Bacteroidota</taxon>
        <taxon>Cytophagia</taxon>
        <taxon>Cytophagales</taxon>
        <taxon>Cyclobacteriaceae</taxon>
        <taxon>Algoriphagus</taxon>
    </lineage>
</organism>
<dbReference type="Pfam" id="PF00245">
    <property type="entry name" value="Alk_phosphatase"/>
    <property type="match status" value="2"/>
</dbReference>
<dbReference type="GO" id="GO:0004035">
    <property type="term" value="F:alkaline phosphatase activity"/>
    <property type="evidence" value="ECO:0007669"/>
    <property type="project" value="TreeGrafter"/>
</dbReference>
<feature type="binding site" evidence="2">
    <location>
        <position position="61"/>
    </location>
    <ligand>
        <name>Zn(2+)</name>
        <dbReference type="ChEBI" id="CHEBI:29105"/>
        <label>2</label>
    </ligand>
</feature>
<dbReference type="RefSeq" id="WP_262481333.1">
    <property type="nucleotide sequence ID" value="NZ_MSSV01000007.1"/>
</dbReference>
<evidence type="ECO:0000313" key="4">
    <source>
        <dbReference type="Proteomes" id="UP000249115"/>
    </source>
</evidence>
<feature type="binding site" evidence="2">
    <location>
        <position position="56"/>
    </location>
    <ligand>
        <name>Mg(2+)</name>
        <dbReference type="ChEBI" id="CHEBI:18420"/>
    </ligand>
</feature>
<comment type="cofactor">
    <cofactor evidence="2">
        <name>Mg(2+)</name>
        <dbReference type="ChEBI" id="CHEBI:18420"/>
    </cofactor>
    <text evidence="2">Binds 1 Mg(2+) ion.</text>
</comment>
<keyword evidence="2" id="KW-0479">Metal-binding</keyword>
<keyword evidence="2" id="KW-0460">Magnesium</keyword>
<evidence type="ECO:0000256" key="1">
    <source>
        <dbReference type="ARBA" id="ARBA00022553"/>
    </source>
</evidence>
<dbReference type="Gene3D" id="3.40.720.10">
    <property type="entry name" value="Alkaline Phosphatase, subunit A"/>
    <property type="match status" value="1"/>
</dbReference>
<gene>
    <name evidence="3" type="ORF">LV84_01154</name>
</gene>
<dbReference type="GO" id="GO:0046872">
    <property type="term" value="F:metal ion binding"/>
    <property type="evidence" value="ECO:0007669"/>
    <property type="project" value="UniProtKB-KW"/>
</dbReference>
<dbReference type="EMBL" id="QKZU01000004">
    <property type="protein sequence ID" value="PZX59128.1"/>
    <property type="molecule type" value="Genomic_DNA"/>
</dbReference>